<keyword evidence="2 6" id="KW-0418">Kinase</keyword>
<keyword evidence="3" id="KW-0902">Two-component regulatory system</keyword>
<protein>
    <submittedName>
        <fullName evidence="6 7">Histidine kinase</fullName>
    </submittedName>
</protein>
<accession>A0A0B5DF32</accession>
<dbReference type="GO" id="GO:0000155">
    <property type="term" value="F:phosphorelay sensor kinase activity"/>
    <property type="evidence" value="ECO:0007669"/>
    <property type="project" value="InterPro"/>
</dbReference>
<feature type="transmembrane region" description="Helical" evidence="4">
    <location>
        <begin position="102"/>
        <end position="121"/>
    </location>
</feature>
<dbReference type="InterPro" id="IPR011712">
    <property type="entry name" value="Sig_transdc_His_kin_sub3_dim/P"/>
</dbReference>
<reference evidence="8" key="1">
    <citation type="submission" date="2014-09" db="EMBL/GenBank/DDBJ databases">
        <title>Sequence of the Streptomyces nodosus genome.</title>
        <authorList>
            <person name="Sweeney P."/>
            <person name="Stephens N."/>
            <person name="Murphy C."/>
            <person name="Caffrey P."/>
        </authorList>
    </citation>
    <scope>NUCLEOTIDE SEQUENCE [LARGE SCALE GENOMIC DNA]</scope>
    <source>
        <strain evidence="8">ATCC 14899</strain>
    </source>
</reference>
<dbReference type="CDD" id="cd16917">
    <property type="entry name" value="HATPase_UhpB-NarQ-NarX-like"/>
    <property type="match status" value="1"/>
</dbReference>
<dbReference type="Gene3D" id="3.30.565.10">
    <property type="entry name" value="Histidine kinase-like ATPase, C-terminal domain"/>
    <property type="match status" value="1"/>
</dbReference>
<evidence type="ECO:0000256" key="1">
    <source>
        <dbReference type="ARBA" id="ARBA00022679"/>
    </source>
</evidence>
<evidence type="ECO:0000313" key="6">
    <source>
        <dbReference type="EMBL" id="AJE42273.1"/>
    </source>
</evidence>
<keyword evidence="4" id="KW-0812">Transmembrane</keyword>
<evidence type="ECO:0000256" key="3">
    <source>
        <dbReference type="ARBA" id="ARBA00023012"/>
    </source>
</evidence>
<keyword evidence="4" id="KW-1133">Transmembrane helix</keyword>
<evidence type="ECO:0000313" key="9">
    <source>
        <dbReference type="Proteomes" id="UP000325763"/>
    </source>
</evidence>
<dbReference type="SUPFAM" id="SSF55874">
    <property type="entry name" value="ATPase domain of HSP90 chaperone/DNA topoisomerase II/histidine kinase"/>
    <property type="match status" value="1"/>
</dbReference>
<dbReference type="InterPro" id="IPR036890">
    <property type="entry name" value="HATPase_C_sf"/>
</dbReference>
<organism evidence="6 8">
    <name type="scientific">Streptomyces nodosus</name>
    <dbReference type="NCBI Taxonomy" id="40318"/>
    <lineage>
        <taxon>Bacteria</taxon>
        <taxon>Bacillati</taxon>
        <taxon>Actinomycetota</taxon>
        <taxon>Actinomycetes</taxon>
        <taxon>Kitasatosporales</taxon>
        <taxon>Streptomycetaceae</taxon>
        <taxon>Streptomyces</taxon>
    </lineage>
</organism>
<keyword evidence="1" id="KW-0808">Transferase</keyword>
<dbReference type="EMBL" id="CP023747">
    <property type="protein sequence ID" value="QEV40787.1"/>
    <property type="molecule type" value="Genomic_DNA"/>
</dbReference>
<dbReference type="InterPro" id="IPR003594">
    <property type="entry name" value="HATPase_dom"/>
</dbReference>
<evidence type="ECO:0000313" key="8">
    <source>
        <dbReference type="Proteomes" id="UP000031526"/>
    </source>
</evidence>
<dbReference type="Proteomes" id="UP000031526">
    <property type="component" value="Chromosome"/>
</dbReference>
<dbReference type="OrthoDB" id="144293at2"/>
<feature type="transmembrane region" description="Helical" evidence="4">
    <location>
        <begin position="63"/>
        <end position="81"/>
    </location>
</feature>
<dbReference type="GO" id="GO:0016020">
    <property type="term" value="C:membrane"/>
    <property type="evidence" value="ECO:0007669"/>
    <property type="project" value="InterPro"/>
</dbReference>
<dbReference type="RefSeq" id="WP_043443456.1">
    <property type="nucleotide sequence ID" value="NZ_CP009313.1"/>
</dbReference>
<dbReference type="Pfam" id="PF07730">
    <property type="entry name" value="HisKA_3"/>
    <property type="match status" value="1"/>
</dbReference>
<keyword evidence="4" id="KW-0472">Membrane</keyword>
<keyword evidence="8" id="KW-1185">Reference proteome</keyword>
<dbReference type="SMART" id="SM00387">
    <property type="entry name" value="HATPase_c"/>
    <property type="match status" value="1"/>
</dbReference>
<evidence type="ECO:0000259" key="5">
    <source>
        <dbReference type="SMART" id="SM00387"/>
    </source>
</evidence>
<feature type="domain" description="Histidine kinase/HSP90-like ATPase" evidence="5">
    <location>
        <begin position="322"/>
        <end position="421"/>
    </location>
</feature>
<dbReference type="InterPro" id="IPR050482">
    <property type="entry name" value="Sensor_HK_TwoCompSys"/>
</dbReference>
<dbReference type="EMBL" id="CP009313">
    <property type="protein sequence ID" value="AJE42273.1"/>
    <property type="molecule type" value="Genomic_DNA"/>
</dbReference>
<dbReference type="Proteomes" id="UP000325763">
    <property type="component" value="Chromosome"/>
</dbReference>
<sequence length="434" mass="45302">MTSRRTDHSAPGYLEDDAPAPDGVRLQLGAVQALCRQTVAVRLALVVIGAPFALAGARDGAPRHAVLVAAVLGVMTSYALLRDWDRVGPRLLAHPSLMALDLLFVATLLLTASPASPLAYATVCTPLLAGLLYGWRGAGVLTGLQLAVVLTVFRAWQHRPGAGTSTLLVAGFCIAAGIIGVTLRNLLFRFGAAGVALSEAHARLAAAEAVESERARLAREMHDSVAKTLHGLALAAEALAVSAAHREPETLRRQATLVAGAARRAATESRDLLSDLRRRTDPAADRLALAPEIDVRLREFTARTGTAAELTTPDTPLLLPFATAQQLLAILSEALENTHRHARATRVRVTVDTTGGTALGLRIGDDGTGLPAAVSPGDLAKSGHFGLLGMTERAASLGGRLRLGRSPLGGTEIHLHLPLSAPAPPPPHEEAAHA</sequence>
<dbReference type="HOGENOM" id="CLU_038051_0_0_11"/>
<dbReference type="STRING" id="40318.SNOD_21205"/>
<dbReference type="Pfam" id="PF02518">
    <property type="entry name" value="HATPase_c"/>
    <property type="match status" value="1"/>
</dbReference>
<feature type="transmembrane region" description="Helical" evidence="4">
    <location>
        <begin position="165"/>
        <end position="183"/>
    </location>
</feature>
<feature type="transmembrane region" description="Helical" evidence="4">
    <location>
        <begin position="133"/>
        <end position="153"/>
    </location>
</feature>
<name>A0A0B5DF32_9ACTN</name>
<dbReference type="AlphaFoldDB" id="A0A0B5DF32"/>
<proteinExistence type="predicted"/>
<dbReference type="GO" id="GO:0046983">
    <property type="term" value="F:protein dimerization activity"/>
    <property type="evidence" value="ECO:0007669"/>
    <property type="project" value="InterPro"/>
</dbReference>
<evidence type="ECO:0000313" key="7">
    <source>
        <dbReference type="EMBL" id="QEV40787.1"/>
    </source>
</evidence>
<feature type="transmembrane region" description="Helical" evidence="4">
    <location>
        <begin position="39"/>
        <end position="57"/>
    </location>
</feature>
<reference evidence="7 9" key="3">
    <citation type="submission" date="2017-09" db="EMBL/GenBank/DDBJ databases">
        <title>Streptomyces genome completion.</title>
        <authorList>
            <person name="Lee N."/>
            <person name="Cho B.-K."/>
        </authorList>
    </citation>
    <scope>NUCLEOTIDE SEQUENCE [LARGE SCALE GENOMIC DNA]</scope>
    <source>
        <strain evidence="7 9">ATCC 14899</strain>
    </source>
</reference>
<reference evidence="6 8" key="2">
    <citation type="journal article" date="2016" name="Appl. Microbiol. Biotechnol.">
        <title>Exploiting the genome sequence of Streptomyces nodosus for enhanced antibiotic production.</title>
        <authorList>
            <person name="Sweeney P."/>
            <person name="Murphy C.D."/>
            <person name="Caffrey P."/>
        </authorList>
    </citation>
    <scope>NUCLEOTIDE SEQUENCE [LARGE SCALE GENOMIC DNA]</scope>
    <source>
        <strain evidence="6 8">ATCC 14899</strain>
    </source>
</reference>
<dbReference type="PANTHER" id="PTHR24421">
    <property type="entry name" value="NITRATE/NITRITE SENSOR PROTEIN NARX-RELATED"/>
    <property type="match status" value="1"/>
</dbReference>
<gene>
    <name evidence="7" type="ORF">CP978_21535</name>
    <name evidence="6" type="ORF">SNOD_21205</name>
</gene>
<evidence type="ECO:0000256" key="4">
    <source>
        <dbReference type="SAM" id="Phobius"/>
    </source>
</evidence>
<dbReference type="Gene3D" id="1.20.5.1930">
    <property type="match status" value="1"/>
</dbReference>
<evidence type="ECO:0000256" key="2">
    <source>
        <dbReference type="ARBA" id="ARBA00022777"/>
    </source>
</evidence>
<dbReference type="KEGG" id="snq:CP978_21535"/>